<organism evidence="2">
    <name type="scientific">mine drainage metagenome</name>
    <dbReference type="NCBI Taxonomy" id="410659"/>
    <lineage>
        <taxon>unclassified sequences</taxon>
        <taxon>metagenomes</taxon>
        <taxon>ecological metagenomes</taxon>
    </lineage>
</organism>
<gene>
    <name evidence="2" type="ORF">B2A_02839</name>
</gene>
<feature type="transmembrane region" description="Helical" evidence="1">
    <location>
        <begin position="20"/>
        <end position="37"/>
    </location>
</feature>
<reference evidence="2" key="1">
    <citation type="submission" date="2013-08" db="EMBL/GenBank/DDBJ databases">
        <authorList>
            <person name="Mendez C."/>
            <person name="Richter M."/>
            <person name="Ferrer M."/>
            <person name="Sanchez J."/>
        </authorList>
    </citation>
    <scope>NUCLEOTIDE SEQUENCE</scope>
</reference>
<reference evidence="2" key="2">
    <citation type="journal article" date="2014" name="ISME J.">
        <title>Microbial stratification in low pH oxic and suboxic macroscopic growths along an acid mine drainage.</title>
        <authorList>
            <person name="Mendez-Garcia C."/>
            <person name="Mesa V."/>
            <person name="Sprenger R.R."/>
            <person name="Richter M."/>
            <person name="Diez M.S."/>
            <person name="Solano J."/>
            <person name="Bargiela R."/>
            <person name="Golyshina O.V."/>
            <person name="Manteca A."/>
            <person name="Ramos J.L."/>
            <person name="Gallego J.R."/>
            <person name="Llorente I."/>
            <person name="Martins Dos Santos V.A."/>
            <person name="Jensen O.N."/>
            <person name="Pelaez A.I."/>
            <person name="Sanchez J."/>
            <person name="Ferrer M."/>
        </authorList>
    </citation>
    <scope>NUCLEOTIDE SEQUENCE</scope>
</reference>
<feature type="transmembrane region" description="Helical" evidence="1">
    <location>
        <begin position="65"/>
        <end position="86"/>
    </location>
</feature>
<protein>
    <submittedName>
        <fullName evidence="2">Glycosyl transferase</fullName>
    </submittedName>
</protein>
<feature type="non-terminal residue" evidence="2">
    <location>
        <position position="1"/>
    </location>
</feature>
<sequence>AFLRDNPTSTSARRLQRGLFYNVFVSLFYYYFLAYLMNRISRRKLMRTAPAFRTERTTVPLLSRIRVGAAVSGLFLVASMLATPLGRELVPALESMFDGLLRLY</sequence>
<dbReference type="AlphaFoldDB" id="T1C856"/>
<keyword evidence="1" id="KW-0472">Membrane</keyword>
<dbReference type="EMBL" id="AUZZ01001928">
    <property type="protein sequence ID" value="EQD62395.1"/>
    <property type="molecule type" value="Genomic_DNA"/>
</dbReference>
<name>T1C856_9ZZZZ</name>
<accession>T1C856</accession>
<evidence type="ECO:0000256" key="1">
    <source>
        <dbReference type="SAM" id="Phobius"/>
    </source>
</evidence>
<keyword evidence="1" id="KW-0812">Transmembrane</keyword>
<comment type="caution">
    <text evidence="2">The sequence shown here is derived from an EMBL/GenBank/DDBJ whole genome shotgun (WGS) entry which is preliminary data.</text>
</comment>
<proteinExistence type="predicted"/>
<evidence type="ECO:0000313" key="2">
    <source>
        <dbReference type="EMBL" id="EQD62395.1"/>
    </source>
</evidence>
<keyword evidence="2" id="KW-0808">Transferase</keyword>
<dbReference type="GO" id="GO:0016740">
    <property type="term" value="F:transferase activity"/>
    <property type="evidence" value="ECO:0007669"/>
    <property type="project" value="UniProtKB-KW"/>
</dbReference>
<keyword evidence="1" id="KW-1133">Transmembrane helix</keyword>